<dbReference type="Proteomes" id="UP000799778">
    <property type="component" value="Unassembled WGS sequence"/>
</dbReference>
<comment type="similarity">
    <text evidence="5">Belongs to the SAT4 family.</text>
</comment>
<keyword evidence="2 7" id="KW-0812">Transmembrane</keyword>
<dbReference type="AlphaFoldDB" id="A0A6A5XCC4"/>
<dbReference type="InterPro" id="IPR052337">
    <property type="entry name" value="SAT4-like"/>
</dbReference>
<evidence type="ECO:0000259" key="8">
    <source>
        <dbReference type="Pfam" id="PF20684"/>
    </source>
</evidence>
<evidence type="ECO:0000256" key="7">
    <source>
        <dbReference type="SAM" id="Phobius"/>
    </source>
</evidence>
<evidence type="ECO:0000256" key="4">
    <source>
        <dbReference type="ARBA" id="ARBA00023136"/>
    </source>
</evidence>
<comment type="subcellular location">
    <subcellularLocation>
        <location evidence="1">Membrane</location>
        <topology evidence="1">Multi-pass membrane protein</topology>
    </subcellularLocation>
</comment>
<feature type="transmembrane region" description="Helical" evidence="7">
    <location>
        <begin position="289"/>
        <end position="311"/>
    </location>
</feature>
<reference evidence="9" key="1">
    <citation type="journal article" date="2020" name="Stud. Mycol.">
        <title>101 Dothideomycetes genomes: a test case for predicting lifestyles and emergence of pathogens.</title>
        <authorList>
            <person name="Haridas S."/>
            <person name="Albert R."/>
            <person name="Binder M."/>
            <person name="Bloem J."/>
            <person name="Labutti K."/>
            <person name="Salamov A."/>
            <person name="Andreopoulos B."/>
            <person name="Baker S."/>
            <person name="Barry K."/>
            <person name="Bills G."/>
            <person name="Bluhm B."/>
            <person name="Cannon C."/>
            <person name="Castanera R."/>
            <person name="Culley D."/>
            <person name="Daum C."/>
            <person name="Ezra D."/>
            <person name="Gonzalez J."/>
            <person name="Henrissat B."/>
            <person name="Kuo A."/>
            <person name="Liang C."/>
            <person name="Lipzen A."/>
            <person name="Lutzoni F."/>
            <person name="Magnuson J."/>
            <person name="Mondo S."/>
            <person name="Nolan M."/>
            <person name="Ohm R."/>
            <person name="Pangilinan J."/>
            <person name="Park H.-J."/>
            <person name="Ramirez L."/>
            <person name="Alfaro M."/>
            <person name="Sun H."/>
            <person name="Tritt A."/>
            <person name="Yoshinaga Y."/>
            <person name="Zwiers L.-H."/>
            <person name="Turgeon B."/>
            <person name="Goodwin S."/>
            <person name="Spatafora J."/>
            <person name="Crous P."/>
            <person name="Grigoriev I."/>
        </authorList>
    </citation>
    <scope>NUCLEOTIDE SEQUENCE</scope>
    <source>
        <strain evidence="9">CBS 175.79</strain>
    </source>
</reference>
<feature type="compositionally biased region" description="Gly residues" evidence="6">
    <location>
        <begin position="353"/>
        <end position="364"/>
    </location>
</feature>
<feature type="transmembrane region" description="Helical" evidence="7">
    <location>
        <begin position="127"/>
        <end position="147"/>
    </location>
</feature>
<dbReference type="GO" id="GO:0016020">
    <property type="term" value="C:membrane"/>
    <property type="evidence" value="ECO:0007669"/>
    <property type="project" value="UniProtKB-SubCell"/>
</dbReference>
<dbReference type="RefSeq" id="XP_033378898.1">
    <property type="nucleotide sequence ID" value="XM_033534462.1"/>
</dbReference>
<evidence type="ECO:0000256" key="3">
    <source>
        <dbReference type="ARBA" id="ARBA00022989"/>
    </source>
</evidence>
<feature type="domain" description="Rhodopsin" evidence="8">
    <location>
        <begin position="71"/>
        <end position="311"/>
    </location>
</feature>
<evidence type="ECO:0000256" key="1">
    <source>
        <dbReference type="ARBA" id="ARBA00004141"/>
    </source>
</evidence>
<keyword evidence="4 7" id="KW-0472">Membrane</keyword>
<feature type="transmembrane region" description="Helical" evidence="7">
    <location>
        <begin position="251"/>
        <end position="269"/>
    </location>
</feature>
<feature type="transmembrane region" description="Helical" evidence="7">
    <location>
        <begin position="52"/>
        <end position="74"/>
    </location>
</feature>
<dbReference type="PANTHER" id="PTHR33048:SF47">
    <property type="entry name" value="INTEGRAL MEMBRANE PROTEIN-RELATED"/>
    <property type="match status" value="1"/>
</dbReference>
<dbReference type="GeneID" id="54291859"/>
<sequence>MCSAFGSPSLSIVVFLSFAMTLTREQFLDSPAAHAPPGVVPNLESPDNTRNYAFPLFIFVVTVTNAVFLAKLWVQLRIVKKMLLEDYILSVAWLVYNGAFCTIAVMICNLPVGMHRWDMDMSHLMKHLFLFNCAWIIYGILMILIKANILLQYIRIFVPDGTRCFTSVACYTLITLNTGYHTMFVFMLIFACVPRHKIWDSTASGRCLDWPIVLTIGNTVTFISDVIIWAVPQRIIWRLHLNRSKKWGLSALFTIGIFAIICSAVRIHYQILLLKSQADVTFIGSKLCFWGTCQVTAGFLVACLPTTPLLFRNMKKRTWAEKLRSCVRKIWKLSTYDSGSTRENRVKNSSSDEGGGSKRFGSGSGKRVVTDVEFDELVNRDMSIASQFTSRGDDAQSSFGGSARGI</sequence>
<name>A0A6A5XCC4_9PLEO</name>
<dbReference type="OrthoDB" id="4682787at2759"/>
<organism evidence="9 10">
    <name type="scientific">Aaosphaeria arxii CBS 175.79</name>
    <dbReference type="NCBI Taxonomy" id="1450172"/>
    <lineage>
        <taxon>Eukaryota</taxon>
        <taxon>Fungi</taxon>
        <taxon>Dikarya</taxon>
        <taxon>Ascomycota</taxon>
        <taxon>Pezizomycotina</taxon>
        <taxon>Dothideomycetes</taxon>
        <taxon>Pleosporomycetidae</taxon>
        <taxon>Pleosporales</taxon>
        <taxon>Pleosporales incertae sedis</taxon>
        <taxon>Aaosphaeria</taxon>
    </lineage>
</organism>
<proteinExistence type="inferred from homology"/>
<feature type="transmembrane region" description="Helical" evidence="7">
    <location>
        <begin position="210"/>
        <end position="231"/>
    </location>
</feature>
<accession>A0A6A5XCC4</accession>
<keyword evidence="3 7" id="KW-1133">Transmembrane helix</keyword>
<dbReference type="InterPro" id="IPR049326">
    <property type="entry name" value="Rhodopsin_dom_fungi"/>
</dbReference>
<evidence type="ECO:0000256" key="2">
    <source>
        <dbReference type="ARBA" id="ARBA00022692"/>
    </source>
</evidence>
<feature type="transmembrane region" description="Helical" evidence="7">
    <location>
        <begin position="168"/>
        <end position="190"/>
    </location>
</feature>
<evidence type="ECO:0000313" key="10">
    <source>
        <dbReference type="Proteomes" id="UP000799778"/>
    </source>
</evidence>
<dbReference type="Pfam" id="PF20684">
    <property type="entry name" value="Fung_rhodopsin"/>
    <property type="match status" value="1"/>
</dbReference>
<dbReference type="EMBL" id="ML978076">
    <property type="protein sequence ID" value="KAF2010559.1"/>
    <property type="molecule type" value="Genomic_DNA"/>
</dbReference>
<dbReference type="PANTHER" id="PTHR33048">
    <property type="entry name" value="PTH11-LIKE INTEGRAL MEMBRANE PROTEIN (AFU_ORTHOLOGUE AFUA_5G11245)"/>
    <property type="match status" value="1"/>
</dbReference>
<feature type="transmembrane region" description="Helical" evidence="7">
    <location>
        <begin position="86"/>
        <end position="107"/>
    </location>
</feature>
<evidence type="ECO:0000313" key="9">
    <source>
        <dbReference type="EMBL" id="KAF2010559.1"/>
    </source>
</evidence>
<keyword evidence="10" id="KW-1185">Reference proteome</keyword>
<evidence type="ECO:0000256" key="6">
    <source>
        <dbReference type="SAM" id="MobiDB-lite"/>
    </source>
</evidence>
<protein>
    <recommendedName>
        <fullName evidence="8">Rhodopsin domain-containing protein</fullName>
    </recommendedName>
</protein>
<evidence type="ECO:0000256" key="5">
    <source>
        <dbReference type="ARBA" id="ARBA00038359"/>
    </source>
</evidence>
<feature type="region of interest" description="Disordered" evidence="6">
    <location>
        <begin position="340"/>
        <end position="365"/>
    </location>
</feature>
<gene>
    <name evidence="9" type="ORF">BU24DRAFT_60777</name>
</gene>